<organism evidence="1 2">
    <name type="scientific">Nocardia africana</name>
    <dbReference type="NCBI Taxonomy" id="134964"/>
    <lineage>
        <taxon>Bacteria</taxon>
        <taxon>Bacillati</taxon>
        <taxon>Actinomycetota</taxon>
        <taxon>Actinomycetes</taxon>
        <taxon>Mycobacteriales</taxon>
        <taxon>Nocardiaceae</taxon>
        <taxon>Nocardia</taxon>
    </lineage>
</organism>
<evidence type="ECO:0000313" key="1">
    <source>
        <dbReference type="EMBL" id="SUA47326.1"/>
    </source>
</evidence>
<dbReference type="AlphaFoldDB" id="A0A378X139"/>
<dbReference type="EMBL" id="UGRU01000001">
    <property type="protein sequence ID" value="SUA47326.1"/>
    <property type="molecule type" value="Genomic_DNA"/>
</dbReference>
<proteinExistence type="predicted"/>
<name>A0A378X139_9NOCA</name>
<sequence>MAVVFPVPAGADATAMRAADVAKWVTMAAWPALSFLPSWAGSVL</sequence>
<accession>A0A378X139</accession>
<protein>
    <submittedName>
        <fullName evidence="1">Uncharacterized protein</fullName>
    </submittedName>
</protein>
<reference evidence="1 2" key="1">
    <citation type="submission" date="2018-06" db="EMBL/GenBank/DDBJ databases">
        <authorList>
            <consortium name="Pathogen Informatics"/>
            <person name="Doyle S."/>
        </authorList>
    </citation>
    <scope>NUCLEOTIDE SEQUENCE [LARGE SCALE GENOMIC DNA]</scope>
    <source>
        <strain evidence="1 2">NCTC13184</strain>
    </source>
</reference>
<dbReference type="Proteomes" id="UP000255082">
    <property type="component" value="Unassembled WGS sequence"/>
</dbReference>
<gene>
    <name evidence="1" type="ORF">NCTC13184_05867</name>
</gene>
<evidence type="ECO:0000313" key="2">
    <source>
        <dbReference type="Proteomes" id="UP000255082"/>
    </source>
</evidence>